<dbReference type="EMBL" id="JAAGAX010000014">
    <property type="protein sequence ID" value="KAF2293164.1"/>
    <property type="molecule type" value="Genomic_DNA"/>
</dbReference>
<sequence length="366" mass="40663">MNNYNILLASSNSASSVLCSAASIMWRWNALVRGENLNGKIFNQPPDGPYGSWYGHYKVPLEDPFSVDEQSTCSQSEELTEASSETKVRPIPKEVMKQVRDILSLYPKGISITELRSELGKRNVGIDKDFYGYKSAVVTDVDQHPAKTLKPNGEDKPISGSVDRKNVMPLSPELNTERPTRKVQQSPPAEKPVKMDIEQPPKEMEEPPSIGENDVEVAKAQVAEDNPMPMKQQDSKSEVGFLKKIWRRWFGSNDDSSSGIKGYDISNKSHTYGDNSEKKSENTLDKCGRSGNGDNSEKKSESTIEICGTSDDGLEKKEVEKNFVKSPNQENGRLPPTSRSSNSDLGKETSMSYEPYTEISGRSGFF</sequence>
<feature type="region of interest" description="Disordered" evidence="1">
    <location>
        <begin position="251"/>
        <end position="366"/>
    </location>
</feature>
<protein>
    <recommendedName>
        <fullName evidence="4">HTH OST-type domain-containing protein</fullName>
    </recommendedName>
</protein>
<reference evidence="2 3" key="1">
    <citation type="journal article" date="2020" name="Mol. Plant">
        <title>The Chromosome-Based Rubber Tree Genome Provides New Insights into Spurge Genome Evolution and Rubber Biosynthesis.</title>
        <authorList>
            <person name="Liu J."/>
            <person name="Shi C."/>
            <person name="Shi C.C."/>
            <person name="Li W."/>
            <person name="Zhang Q.J."/>
            <person name="Zhang Y."/>
            <person name="Li K."/>
            <person name="Lu H.F."/>
            <person name="Shi C."/>
            <person name="Zhu S.T."/>
            <person name="Xiao Z.Y."/>
            <person name="Nan H."/>
            <person name="Yue Y."/>
            <person name="Zhu X.G."/>
            <person name="Wu Y."/>
            <person name="Hong X.N."/>
            <person name="Fan G.Y."/>
            <person name="Tong Y."/>
            <person name="Zhang D."/>
            <person name="Mao C.L."/>
            <person name="Liu Y.L."/>
            <person name="Hao S.J."/>
            <person name="Liu W.Q."/>
            <person name="Lv M.Q."/>
            <person name="Zhang H.B."/>
            <person name="Liu Y."/>
            <person name="Hu-Tang G.R."/>
            <person name="Wang J.P."/>
            <person name="Wang J.H."/>
            <person name="Sun Y.H."/>
            <person name="Ni S.B."/>
            <person name="Chen W.B."/>
            <person name="Zhang X.C."/>
            <person name="Jiao Y.N."/>
            <person name="Eichler E.E."/>
            <person name="Li G.H."/>
            <person name="Liu X."/>
            <person name="Gao L.Z."/>
        </authorList>
    </citation>
    <scope>NUCLEOTIDE SEQUENCE [LARGE SCALE GENOMIC DNA]</scope>
    <source>
        <strain evidence="3">cv. GT1</strain>
        <tissue evidence="2">Leaf</tissue>
    </source>
</reference>
<comment type="caution">
    <text evidence="2">The sequence shown here is derived from an EMBL/GenBank/DDBJ whole genome shotgun (WGS) entry which is preliminary data.</text>
</comment>
<accession>A0A6A6KX77</accession>
<feature type="compositionally biased region" description="Basic and acidic residues" evidence="1">
    <location>
        <begin position="191"/>
        <end position="205"/>
    </location>
</feature>
<organism evidence="2 3">
    <name type="scientific">Hevea brasiliensis</name>
    <name type="common">Para rubber tree</name>
    <name type="synonym">Siphonia brasiliensis</name>
    <dbReference type="NCBI Taxonomy" id="3981"/>
    <lineage>
        <taxon>Eukaryota</taxon>
        <taxon>Viridiplantae</taxon>
        <taxon>Streptophyta</taxon>
        <taxon>Embryophyta</taxon>
        <taxon>Tracheophyta</taxon>
        <taxon>Spermatophyta</taxon>
        <taxon>Magnoliopsida</taxon>
        <taxon>eudicotyledons</taxon>
        <taxon>Gunneridae</taxon>
        <taxon>Pentapetalae</taxon>
        <taxon>rosids</taxon>
        <taxon>fabids</taxon>
        <taxon>Malpighiales</taxon>
        <taxon>Euphorbiaceae</taxon>
        <taxon>Crotonoideae</taxon>
        <taxon>Micrandreae</taxon>
        <taxon>Hevea</taxon>
    </lineage>
</organism>
<gene>
    <name evidence="2" type="ORF">GH714_038478</name>
</gene>
<feature type="compositionally biased region" description="Basic and acidic residues" evidence="1">
    <location>
        <begin position="152"/>
        <end position="166"/>
    </location>
</feature>
<feature type="region of interest" description="Disordered" evidence="1">
    <location>
        <begin position="144"/>
        <end position="238"/>
    </location>
</feature>
<dbReference type="AlphaFoldDB" id="A0A6A6KX77"/>
<feature type="compositionally biased region" description="Basic and acidic residues" evidence="1">
    <location>
        <begin position="313"/>
        <end position="323"/>
    </location>
</feature>
<evidence type="ECO:0000313" key="3">
    <source>
        <dbReference type="Proteomes" id="UP000467840"/>
    </source>
</evidence>
<evidence type="ECO:0000313" key="2">
    <source>
        <dbReference type="EMBL" id="KAF2293164.1"/>
    </source>
</evidence>
<evidence type="ECO:0008006" key="4">
    <source>
        <dbReference type="Google" id="ProtNLM"/>
    </source>
</evidence>
<feature type="compositionally biased region" description="Polar residues" evidence="1">
    <location>
        <begin position="325"/>
        <end position="352"/>
    </location>
</feature>
<dbReference type="Proteomes" id="UP000467840">
    <property type="component" value="Chromosome 13"/>
</dbReference>
<keyword evidence="3" id="KW-1185">Reference proteome</keyword>
<proteinExistence type="predicted"/>
<name>A0A6A6KX77_HEVBR</name>
<feature type="compositionally biased region" description="Basic and acidic residues" evidence="1">
    <location>
        <begin position="275"/>
        <end position="288"/>
    </location>
</feature>
<evidence type="ECO:0000256" key="1">
    <source>
        <dbReference type="SAM" id="MobiDB-lite"/>
    </source>
</evidence>